<proteinExistence type="predicted"/>
<organism evidence="1 2">
    <name type="scientific">Granulosicoccus antarcticus IMCC3135</name>
    <dbReference type="NCBI Taxonomy" id="1192854"/>
    <lineage>
        <taxon>Bacteria</taxon>
        <taxon>Pseudomonadati</taxon>
        <taxon>Pseudomonadota</taxon>
        <taxon>Gammaproteobacteria</taxon>
        <taxon>Chromatiales</taxon>
        <taxon>Granulosicoccaceae</taxon>
        <taxon>Granulosicoccus</taxon>
    </lineage>
</organism>
<dbReference type="RefSeq" id="WP_088917048.1">
    <property type="nucleotide sequence ID" value="NZ_CP018632.1"/>
</dbReference>
<name>A0A2Z2NWU7_9GAMM</name>
<dbReference type="AlphaFoldDB" id="A0A2Z2NWU7"/>
<dbReference type="Proteomes" id="UP000250079">
    <property type="component" value="Chromosome"/>
</dbReference>
<protein>
    <submittedName>
        <fullName evidence="1">Uncharacterized protein</fullName>
    </submittedName>
</protein>
<dbReference type="EMBL" id="CP018632">
    <property type="protein sequence ID" value="ASJ71634.1"/>
    <property type="molecule type" value="Genomic_DNA"/>
</dbReference>
<dbReference type="KEGG" id="gai:IMCC3135_07645"/>
<reference evidence="1 2" key="1">
    <citation type="submission" date="2016-12" db="EMBL/GenBank/DDBJ databases">
        <authorList>
            <person name="Song W.-J."/>
            <person name="Kurnit D.M."/>
        </authorList>
    </citation>
    <scope>NUCLEOTIDE SEQUENCE [LARGE SCALE GENOMIC DNA]</scope>
    <source>
        <strain evidence="1 2">IMCC3135</strain>
    </source>
</reference>
<accession>A0A2Z2NWU7</accession>
<evidence type="ECO:0000313" key="2">
    <source>
        <dbReference type="Proteomes" id="UP000250079"/>
    </source>
</evidence>
<evidence type="ECO:0000313" key="1">
    <source>
        <dbReference type="EMBL" id="ASJ71634.1"/>
    </source>
</evidence>
<keyword evidence="2" id="KW-1185">Reference proteome</keyword>
<gene>
    <name evidence="1" type="ORF">IMCC3135_07645</name>
</gene>
<sequence>MNVEIELGVDGCKTQICLDPELYDGHPPIEAIIYHTRMRLVDPNLVAVSLAIVLQEYASESIVYQHGVQAHVAEAIESFFSRRFRLAPVERIPAAIPLGTRQVRIGDDGSDDSDTAVFELGNSGSFMSSASLGRIHIASNLPQFFSNDLTGLALANLSAATFVAADYALGELRLVGNFADQFDDDEFLRYRNLLDSVNLKLTRGETI</sequence>